<dbReference type="GO" id="GO:0003843">
    <property type="term" value="F:1,3-beta-D-glucan synthase activity"/>
    <property type="evidence" value="ECO:0007669"/>
    <property type="project" value="UniProtKB-EC"/>
</dbReference>
<feature type="compositionally biased region" description="Polar residues" evidence="3">
    <location>
        <begin position="15"/>
        <end position="25"/>
    </location>
</feature>
<evidence type="ECO:0000313" key="5">
    <source>
        <dbReference type="EMBL" id="MBA4650760.1"/>
    </source>
</evidence>
<evidence type="ECO:0000256" key="2">
    <source>
        <dbReference type="ARBA" id="ARBA00023136"/>
    </source>
</evidence>
<evidence type="ECO:0000256" key="3">
    <source>
        <dbReference type="SAM" id="MobiDB-lite"/>
    </source>
</evidence>
<dbReference type="GO" id="GO:0032511">
    <property type="term" value="P:late endosome to vacuole transport via multivesicular body sorting pathway"/>
    <property type="evidence" value="ECO:0007669"/>
    <property type="project" value="InterPro"/>
</dbReference>
<dbReference type="InterPro" id="IPR023175">
    <property type="entry name" value="Vta1/CALS_N_sf"/>
</dbReference>
<evidence type="ECO:0000259" key="4">
    <source>
        <dbReference type="Pfam" id="PF04652"/>
    </source>
</evidence>
<feature type="domain" description="Vta1/callose synthase N-terminal" evidence="4">
    <location>
        <begin position="50"/>
        <end position="104"/>
    </location>
</feature>
<dbReference type="EMBL" id="GISG01166595">
    <property type="protein sequence ID" value="MBA4650760.1"/>
    <property type="molecule type" value="Transcribed_RNA"/>
</dbReference>
<dbReference type="InterPro" id="IPR039431">
    <property type="entry name" value="Vta1/CALS_N"/>
</dbReference>
<dbReference type="EC" id="2.4.1.34" evidence="5"/>
<dbReference type="Gene3D" id="1.25.40.270">
    <property type="entry name" value="Vacuolar protein sorting-associated protein vta1"/>
    <property type="match status" value="1"/>
</dbReference>
<comment type="subcellular location">
    <subcellularLocation>
        <location evidence="1">Endomembrane system</location>
    </subcellularLocation>
</comment>
<dbReference type="PANTHER" id="PTHR46009">
    <property type="entry name" value="VACUOLAR PROTEIN SORTING-ASSOCIATED PROTEIN VTA1 HOMOLOG"/>
    <property type="match status" value="1"/>
</dbReference>
<dbReference type="PANTHER" id="PTHR46009:SF1">
    <property type="entry name" value="VACUOLAR PROTEIN SORTING-ASSOCIATED PROTEIN VTA1 HOMOLOG"/>
    <property type="match status" value="1"/>
</dbReference>
<dbReference type="Pfam" id="PF04652">
    <property type="entry name" value="Vta1"/>
    <property type="match status" value="1"/>
</dbReference>
<accession>A0A7C9DSI6</accession>
<protein>
    <submittedName>
        <fullName evidence="5">1,3-beta-glucan synthase</fullName>
        <ecNumber evidence="5">2.4.1.34</ecNumber>
    </submittedName>
</protein>
<reference evidence="5" key="1">
    <citation type="journal article" date="2013" name="J. Plant Res.">
        <title>Effect of fungi and light on seed germination of three Opuntia species from semiarid lands of central Mexico.</title>
        <authorList>
            <person name="Delgado-Sanchez P."/>
            <person name="Jimenez-Bremont J.F."/>
            <person name="Guerrero-Gonzalez Mde L."/>
            <person name="Flores J."/>
        </authorList>
    </citation>
    <scope>NUCLEOTIDE SEQUENCE</scope>
    <source>
        <tissue evidence="5">Cladode</tissue>
    </source>
</reference>
<feature type="region of interest" description="Disordered" evidence="3">
    <location>
        <begin position="1"/>
        <end position="36"/>
    </location>
</feature>
<sequence length="117" mass="13166">MASSSGTKDEFAPQRTLSRRMTQAPTMIDPTKDDSVPIDSELVPSSLAVIAPILRVANEVEKENPRVAYLCRFHAFEKAHKMDPTSSGRGVRQFKTYLLHRLEKVGYFPWKNSVLSS</sequence>
<proteinExistence type="predicted"/>
<organism evidence="5">
    <name type="scientific">Opuntia streptacantha</name>
    <name type="common">Prickly pear cactus</name>
    <name type="synonym">Opuntia cardona</name>
    <dbReference type="NCBI Taxonomy" id="393608"/>
    <lineage>
        <taxon>Eukaryota</taxon>
        <taxon>Viridiplantae</taxon>
        <taxon>Streptophyta</taxon>
        <taxon>Embryophyta</taxon>
        <taxon>Tracheophyta</taxon>
        <taxon>Spermatophyta</taxon>
        <taxon>Magnoliopsida</taxon>
        <taxon>eudicotyledons</taxon>
        <taxon>Gunneridae</taxon>
        <taxon>Pentapetalae</taxon>
        <taxon>Caryophyllales</taxon>
        <taxon>Cactineae</taxon>
        <taxon>Cactaceae</taxon>
        <taxon>Opuntioideae</taxon>
        <taxon>Opuntia</taxon>
    </lineage>
</organism>
<reference evidence="5" key="2">
    <citation type="submission" date="2020-07" db="EMBL/GenBank/DDBJ databases">
        <authorList>
            <person name="Vera ALvarez R."/>
            <person name="Arias-Moreno D.M."/>
            <person name="Jimenez-Jacinto V."/>
            <person name="Jimenez-Bremont J.F."/>
            <person name="Swaminathan K."/>
            <person name="Moose S.P."/>
            <person name="Guerrero-Gonzalez M.L."/>
            <person name="Marino-Ramirez L."/>
            <person name="Landsman D."/>
            <person name="Rodriguez-Kessler M."/>
            <person name="Delgado-Sanchez P."/>
        </authorList>
    </citation>
    <scope>NUCLEOTIDE SEQUENCE</scope>
    <source>
        <tissue evidence="5">Cladode</tissue>
    </source>
</reference>
<dbReference type="AlphaFoldDB" id="A0A7C9DSI6"/>
<keyword evidence="2" id="KW-0472">Membrane</keyword>
<keyword evidence="5" id="KW-0808">Transferase</keyword>
<keyword evidence="5" id="KW-0328">Glycosyltransferase</keyword>
<dbReference type="InterPro" id="IPR044538">
    <property type="entry name" value="Vta1-like"/>
</dbReference>
<name>A0A7C9DSI6_OPUST</name>
<evidence type="ECO:0000256" key="1">
    <source>
        <dbReference type="ARBA" id="ARBA00004308"/>
    </source>
</evidence>
<dbReference type="GO" id="GO:0005771">
    <property type="term" value="C:multivesicular body"/>
    <property type="evidence" value="ECO:0007669"/>
    <property type="project" value="TreeGrafter"/>
</dbReference>